<comment type="caution">
    <text evidence="1">The sequence shown here is derived from an EMBL/GenBank/DDBJ whole genome shotgun (WGS) entry which is preliminary data.</text>
</comment>
<evidence type="ECO:0000313" key="1">
    <source>
        <dbReference type="EMBL" id="KAJ6222002.1"/>
    </source>
</evidence>
<dbReference type="SMART" id="SM01375">
    <property type="entry name" value="Dynein_light"/>
    <property type="match status" value="1"/>
</dbReference>
<dbReference type="GO" id="GO:0030286">
    <property type="term" value="C:dynein complex"/>
    <property type="evidence" value="ECO:0007669"/>
    <property type="project" value="InterPro"/>
</dbReference>
<dbReference type="GO" id="GO:0007017">
    <property type="term" value="P:microtubule-based process"/>
    <property type="evidence" value="ECO:0007669"/>
    <property type="project" value="InterPro"/>
</dbReference>
<evidence type="ECO:0008006" key="3">
    <source>
        <dbReference type="Google" id="ProtNLM"/>
    </source>
</evidence>
<dbReference type="CDD" id="cd21450">
    <property type="entry name" value="DLC-like_DYNLL1-like"/>
    <property type="match status" value="1"/>
</dbReference>
<dbReference type="InterPro" id="IPR037177">
    <property type="entry name" value="DLC_sf"/>
</dbReference>
<dbReference type="OMA" id="EMPAHMQ"/>
<organism evidence="1 2">
    <name type="scientific">Blomia tropicalis</name>
    <name type="common">Mite</name>
    <dbReference type="NCBI Taxonomy" id="40697"/>
    <lineage>
        <taxon>Eukaryota</taxon>
        <taxon>Metazoa</taxon>
        <taxon>Ecdysozoa</taxon>
        <taxon>Arthropoda</taxon>
        <taxon>Chelicerata</taxon>
        <taxon>Arachnida</taxon>
        <taxon>Acari</taxon>
        <taxon>Acariformes</taxon>
        <taxon>Sarcoptiformes</taxon>
        <taxon>Astigmata</taxon>
        <taxon>Glycyphagoidea</taxon>
        <taxon>Echimyopodidae</taxon>
        <taxon>Blomia</taxon>
    </lineage>
</organism>
<sequence length="227" mass="26411">MNRFVLDRPETEVEYEKCFYQSDNWKTFNQVIYGQCMNANGPDGCCLEGFYKPGICPNLGHLCCIKPDPDCSNLRNNKDITRQMLQQRKDHFKKLVRHDVDASELKKLSFPIMEHERRVRSIRSMGRQIRVNFEVIEMPAHMQLDAITFVTDSLERHNGDTDEMAYDLCQMLDNKYPETGNWACFVGTKFGYSVEAATGKYMLFYIGTVNRIQVMAFVSKMPDLENQ</sequence>
<dbReference type="Pfam" id="PF01221">
    <property type="entry name" value="Dynein_light"/>
    <property type="match status" value="1"/>
</dbReference>
<dbReference type="AlphaFoldDB" id="A0A9Q0MD01"/>
<dbReference type="SUPFAM" id="SSF54648">
    <property type="entry name" value="DLC"/>
    <property type="match status" value="1"/>
</dbReference>
<name>A0A9Q0MD01_BLOTA</name>
<keyword evidence="2" id="KW-1185">Reference proteome</keyword>
<dbReference type="Proteomes" id="UP001142055">
    <property type="component" value="Chromosome 1"/>
</dbReference>
<accession>A0A9Q0MD01</accession>
<dbReference type="InterPro" id="IPR001372">
    <property type="entry name" value="Dynein_light_chain_typ-1/2"/>
</dbReference>
<dbReference type="EMBL" id="JAPWDV010000001">
    <property type="protein sequence ID" value="KAJ6222002.1"/>
    <property type="molecule type" value="Genomic_DNA"/>
</dbReference>
<gene>
    <name evidence="1" type="ORF">RDWZM_000547</name>
</gene>
<reference evidence="1" key="1">
    <citation type="submission" date="2022-12" db="EMBL/GenBank/DDBJ databases">
        <title>Genome assemblies of Blomia tropicalis.</title>
        <authorList>
            <person name="Cui Y."/>
        </authorList>
    </citation>
    <scope>NUCLEOTIDE SEQUENCE</scope>
    <source>
        <tissue evidence="1">Adult mites</tissue>
    </source>
</reference>
<dbReference type="Gene3D" id="3.30.740.10">
    <property type="entry name" value="Protein Inhibitor Of Neuronal Nitric Oxide Synthase"/>
    <property type="match status" value="1"/>
</dbReference>
<protein>
    <recommendedName>
        <fullName evidence="3">Dynein light chain</fullName>
    </recommendedName>
</protein>
<proteinExistence type="predicted"/>
<evidence type="ECO:0000313" key="2">
    <source>
        <dbReference type="Proteomes" id="UP001142055"/>
    </source>
</evidence>